<dbReference type="InterPro" id="IPR051398">
    <property type="entry name" value="Polysacch_Deacetylase"/>
</dbReference>
<dbReference type="PANTHER" id="PTHR34216:SF3">
    <property type="entry name" value="POLY-BETA-1,6-N-ACETYL-D-GLUCOSAMINE N-DEACETYLASE"/>
    <property type="match status" value="1"/>
</dbReference>
<dbReference type="RefSeq" id="WP_147803682.1">
    <property type="nucleotide sequence ID" value="NZ_CP144914.1"/>
</dbReference>
<dbReference type="Proteomes" id="UP000321816">
    <property type="component" value="Chromosome"/>
</dbReference>
<reference evidence="4 5" key="1">
    <citation type="submission" date="2024-01" db="EMBL/GenBank/DDBJ databases">
        <title>Complete Genome Sequence of Alkalicoccus halolimnae BZ-SZ-XJ29T, a Moderately Halophilic Bacterium Isolated from a Salt Lake.</title>
        <authorList>
            <person name="Zhao B."/>
        </authorList>
    </citation>
    <scope>NUCLEOTIDE SEQUENCE [LARGE SCALE GENOMIC DNA]</scope>
    <source>
        <strain evidence="4 5">BZ-SZ-XJ29</strain>
    </source>
</reference>
<dbReference type="Gene3D" id="3.20.20.370">
    <property type="entry name" value="Glycoside hydrolase/deacetylase"/>
    <property type="match status" value="1"/>
</dbReference>
<dbReference type="PROSITE" id="PS51677">
    <property type="entry name" value="NODB"/>
    <property type="match status" value="1"/>
</dbReference>
<evidence type="ECO:0000256" key="2">
    <source>
        <dbReference type="ARBA" id="ARBA00022729"/>
    </source>
</evidence>
<proteinExistence type="predicted"/>
<protein>
    <submittedName>
        <fullName evidence="4">Polysaccharide deacetylase family protein</fullName>
    </submittedName>
</protein>
<dbReference type="AlphaFoldDB" id="A0A5C7FDY7"/>
<organism evidence="4 5">
    <name type="scientific">Alkalicoccus halolimnae</name>
    <dbReference type="NCBI Taxonomy" id="1667239"/>
    <lineage>
        <taxon>Bacteria</taxon>
        <taxon>Bacillati</taxon>
        <taxon>Bacillota</taxon>
        <taxon>Bacilli</taxon>
        <taxon>Bacillales</taxon>
        <taxon>Bacillaceae</taxon>
        <taxon>Alkalicoccus</taxon>
    </lineage>
</organism>
<dbReference type="GO" id="GO:0005975">
    <property type="term" value="P:carbohydrate metabolic process"/>
    <property type="evidence" value="ECO:0007669"/>
    <property type="project" value="InterPro"/>
</dbReference>
<dbReference type="InterPro" id="IPR011330">
    <property type="entry name" value="Glyco_hydro/deAcase_b/a-brl"/>
</dbReference>
<dbReference type="GO" id="GO:0016810">
    <property type="term" value="F:hydrolase activity, acting on carbon-nitrogen (but not peptide) bonds"/>
    <property type="evidence" value="ECO:0007669"/>
    <property type="project" value="InterPro"/>
</dbReference>
<dbReference type="OrthoDB" id="9778320at2"/>
<gene>
    <name evidence="4" type="ORF">FTX54_014840</name>
</gene>
<feature type="domain" description="NodB homology" evidence="3">
    <location>
        <begin position="108"/>
        <end position="298"/>
    </location>
</feature>
<evidence type="ECO:0000313" key="4">
    <source>
        <dbReference type="EMBL" id="WWD79657.1"/>
    </source>
</evidence>
<dbReference type="EMBL" id="CP144914">
    <property type="protein sequence ID" value="WWD79657.1"/>
    <property type="molecule type" value="Genomic_DNA"/>
</dbReference>
<keyword evidence="2" id="KW-0732">Signal</keyword>
<evidence type="ECO:0000313" key="5">
    <source>
        <dbReference type="Proteomes" id="UP000321816"/>
    </source>
</evidence>
<dbReference type="SUPFAM" id="SSF88713">
    <property type="entry name" value="Glycoside hydrolase/deacetylase"/>
    <property type="match status" value="1"/>
</dbReference>
<sequence length="298" mass="33932">MKKTGVLIAGLISAAYFLHLGASHFLIPSEEESEEETVINNRFKGNFAGTFPVLMYRDFDQTGQGDLVVSAARFEEQLQALNEAGYETINEQELIEYENGERSNLPDKPVLITMDDGYNSNYDIAYPILKSLDMEASIYTVVKRQDNEHPDHFTWDEAKEMVDSGHVSIQLKTYDLHGKILAEGEEEPRLTHVRDGETKAEYRERVEEDLRLGISRIEEEVNNDVTAFAFPFSSYNDDVLEISKSLGIELFLTLDPGVNKMAQIEEDMLRRINVQEDMSGEELVGELDQTLYENELVD</sequence>
<name>A0A5C7FDY7_9BACI</name>
<accession>A0A5C7FDY7</accession>
<dbReference type="KEGG" id="ahal:FTX54_014840"/>
<dbReference type="PANTHER" id="PTHR34216">
    <property type="match status" value="1"/>
</dbReference>
<comment type="subcellular location">
    <subcellularLocation>
        <location evidence="1">Secreted</location>
    </subcellularLocation>
</comment>
<dbReference type="InterPro" id="IPR002509">
    <property type="entry name" value="NODB_dom"/>
</dbReference>
<keyword evidence="5" id="KW-1185">Reference proteome</keyword>
<evidence type="ECO:0000259" key="3">
    <source>
        <dbReference type="PROSITE" id="PS51677"/>
    </source>
</evidence>
<dbReference type="GO" id="GO:0005576">
    <property type="term" value="C:extracellular region"/>
    <property type="evidence" value="ECO:0007669"/>
    <property type="project" value="UniProtKB-SubCell"/>
</dbReference>
<dbReference type="Pfam" id="PF01522">
    <property type="entry name" value="Polysacc_deac_1"/>
    <property type="match status" value="1"/>
</dbReference>
<evidence type="ECO:0000256" key="1">
    <source>
        <dbReference type="ARBA" id="ARBA00004613"/>
    </source>
</evidence>